<dbReference type="STRING" id="1171373.PACID_01140"/>
<dbReference type="GeneID" id="88084300"/>
<dbReference type="NCBIfam" id="NF002231">
    <property type="entry name" value="PRK01130.1"/>
    <property type="match status" value="1"/>
</dbReference>
<protein>
    <recommendedName>
        <fullName evidence="5">N-acylglucosamine-6-phosphate 2-epimerase</fullName>
        <ecNumber evidence="5">5.1.3.9</ecNumber>
    </recommendedName>
</protein>
<dbReference type="InterPro" id="IPR013785">
    <property type="entry name" value="Aldolase_TIM"/>
</dbReference>
<keyword evidence="6 8" id="KW-0413">Isomerase</keyword>
<comment type="catalytic activity">
    <reaction evidence="1">
        <text>an N-acyl-D-glucosamine 6-phosphate = an N-acyl-D-mannosamine 6-phosphate</text>
        <dbReference type="Rhea" id="RHEA:23932"/>
        <dbReference type="ChEBI" id="CHEBI:57599"/>
        <dbReference type="ChEBI" id="CHEBI:57666"/>
        <dbReference type="EC" id="5.1.3.9"/>
    </reaction>
</comment>
<dbReference type="RefSeq" id="WP_015068882.1">
    <property type="nucleotide sequence ID" value="NC_019395.1"/>
</dbReference>
<name>K7SF99_ACIA4</name>
<dbReference type="GO" id="GO:0006053">
    <property type="term" value="P:N-acetylmannosamine catabolic process"/>
    <property type="evidence" value="ECO:0007669"/>
    <property type="project" value="TreeGrafter"/>
</dbReference>
<evidence type="ECO:0000313" key="9">
    <source>
        <dbReference type="Proteomes" id="UP000000214"/>
    </source>
</evidence>
<dbReference type="Gene3D" id="3.20.20.70">
    <property type="entry name" value="Aldolase class I"/>
    <property type="match status" value="1"/>
</dbReference>
<comment type="similarity">
    <text evidence="4">Belongs to the NanE family.</text>
</comment>
<dbReference type="KEGG" id="pbo:PACID_01140"/>
<reference evidence="8 9" key="1">
    <citation type="journal article" date="2012" name="BMC Genomics">
        <title>The genome sequence of Propionibacterium acidipropionici provides insights into its biotechnological and industrial potential.</title>
        <authorList>
            <person name="Parizzi L.P."/>
            <person name="Grassi M.C."/>
            <person name="Llerena L.A."/>
            <person name="Carazzolle M.F."/>
            <person name="Queiroz V.L."/>
            <person name="Lunardi I."/>
            <person name="Zeidler A.F."/>
            <person name="Teixeira P.J."/>
            <person name="Mieczkowski P."/>
            <person name="Rincones J."/>
            <person name="Pereira G.A."/>
        </authorList>
    </citation>
    <scope>NUCLEOTIDE SEQUENCE [LARGE SCALE GENOMIC DNA]</scope>
    <source>
        <strain evidence="9">ATCC 4875 / DSM 20272 / JCM 6432 / NBRC 12425 / NCIMB 8070</strain>
    </source>
</reference>
<organism evidence="8 9">
    <name type="scientific">Acidipropionibacterium acidipropionici (strain ATCC 4875 / DSM 20272 / JCM 6432 / NBRC 12425 / NCIMB 8070 / 4)</name>
    <name type="common">Propionibacterium acidipropionici</name>
    <dbReference type="NCBI Taxonomy" id="1171373"/>
    <lineage>
        <taxon>Bacteria</taxon>
        <taxon>Bacillati</taxon>
        <taxon>Actinomycetota</taxon>
        <taxon>Actinomycetes</taxon>
        <taxon>Propionibacteriales</taxon>
        <taxon>Propionibacteriaceae</taxon>
        <taxon>Acidipropionibacterium</taxon>
    </lineage>
</organism>
<dbReference type="Pfam" id="PF04131">
    <property type="entry name" value="NanE"/>
    <property type="match status" value="1"/>
</dbReference>
<dbReference type="GO" id="GO:0019262">
    <property type="term" value="P:N-acetylneuraminate catabolic process"/>
    <property type="evidence" value="ECO:0007669"/>
    <property type="project" value="UniProtKB-UniPathway"/>
</dbReference>
<dbReference type="PANTHER" id="PTHR36204:SF1">
    <property type="entry name" value="N-ACETYLMANNOSAMINE-6-PHOSPHATE 2-EPIMERASE-RELATED"/>
    <property type="match status" value="1"/>
</dbReference>
<dbReference type="HOGENOM" id="CLU_086300_1_0_11"/>
<dbReference type="PANTHER" id="PTHR36204">
    <property type="entry name" value="N-ACETYLMANNOSAMINE-6-PHOSPHATE 2-EPIMERASE-RELATED"/>
    <property type="match status" value="1"/>
</dbReference>
<evidence type="ECO:0000313" key="8">
    <source>
        <dbReference type="EMBL" id="AFV87965.1"/>
    </source>
</evidence>
<dbReference type="InterPro" id="IPR011060">
    <property type="entry name" value="RibuloseP-bd_barrel"/>
</dbReference>
<dbReference type="UniPathway" id="UPA00629">
    <property type="reaction ID" value="UER00682"/>
</dbReference>
<sequence>MTSDRSVLEQIRGGVVVSSQVMDPRSPLDDPRILAMLAQTGVLGGAVGARVAGPETVAELRAREPGLPIIAITKHYEFGTDNYITPLRADAEALVDAGGSVVAVQNTAGTRPAESFAEIADAVHSRGALVMADIATLDEARAAVRDGADMVGTTMFGYTGDTKGGARPPLALIGELVGALEAPVIAEGGLWTPEDVAACFAVGAHAVVVGSAVTAPERIVARMVAAAPRRGGETS</sequence>
<keyword evidence="7" id="KW-0119">Carbohydrate metabolism</keyword>
<dbReference type="AlphaFoldDB" id="K7SF99"/>
<dbReference type="InterPro" id="IPR007260">
    <property type="entry name" value="NanE"/>
</dbReference>
<evidence type="ECO:0000256" key="7">
    <source>
        <dbReference type="ARBA" id="ARBA00023277"/>
    </source>
</evidence>
<dbReference type="PATRIC" id="fig|1171373.8.peg.113"/>
<evidence type="ECO:0000256" key="4">
    <source>
        <dbReference type="ARBA" id="ARBA00007439"/>
    </source>
</evidence>
<comment type="function">
    <text evidence="2">Converts N-acetylmannosamine-6-phosphate (ManNAc-6-P) to N-acetylglucosamine-6-phosphate (GlcNAc-6-P).</text>
</comment>
<dbReference type="GO" id="GO:0047465">
    <property type="term" value="F:N-acylglucosamine-6-phosphate 2-epimerase activity"/>
    <property type="evidence" value="ECO:0007669"/>
    <property type="project" value="UniProtKB-EC"/>
</dbReference>
<dbReference type="Proteomes" id="UP000000214">
    <property type="component" value="Chromosome"/>
</dbReference>
<dbReference type="GO" id="GO:0005829">
    <property type="term" value="C:cytosol"/>
    <property type="evidence" value="ECO:0007669"/>
    <property type="project" value="TreeGrafter"/>
</dbReference>
<gene>
    <name evidence="8" type="ordered locus">PACID_01140</name>
</gene>
<evidence type="ECO:0000256" key="5">
    <source>
        <dbReference type="ARBA" id="ARBA00013180"/>
    </source>
</evidence>
<dbReference type="eggNOG" id="COG3010">
    <property type="taxonomic scope" value="Bacteria"/>
</dbReference>
<evidence type="ECO:0000256" key="3">
    <source>
        <dbReference type="ARBA" id="ARBA00005081"/>
    </source>
</evidence>
<dbReference type="EMBL" id="CP003493">
    <property type="protein sequence ID" value="AFV87965.1"/>
    <property type="molecule type" value="Genomic_DNA"/>
</dbReference>
<dbReference type="SUPFAM" id="SSF51366">
    <property type="entry name" value="Ribulose-phoshate binding barrel"/>
    <property type="match status" value="1"/>
</dbReference>
<comment type="pathway">
    <text evidence="3">Amino-sugar metabolism; N-acetylneuraminate degradation; D-fructose 6-phosphate from N-acetylneuraminate: step 3/5.</text>
</comment>
<proteinExistence type="inferred from homology"/>
<evidence type="ECO:0000256" key="2">
    <source>
        <dbReference type="ARBA" id="ARBA00002147"/>
    </source>
</evidence>
<evidence type="ECO:0000256" key="1">
    <source>
        <dbReference type="ARBA" id="ARBA00000056"/>
    </source>
</evidence>
<dbReference type="EC" id="5.1.3.9" evidence="5"/>
<accession>K7SF99</accession>
<evidence type="ECO:0000256" key="6">
    <source>
        <dbReference type="ARBA" id="ARBA00023235"/>
    </source>
</evidence>